<dbReference type="Proteomes" id="UP001379533">
    <property type="component" value="Chromosome"/>
</dbReference>
<dbReference type="PROSITE" id="PS51387">
    <property type="entry name" value="FAD_PCMH"/>
    <property type="match status" value="1"/>
</dbReference>
<proteinExistence type="predicted"/>
<dbReference type="InterPro" id="IPR016169">
    <property type="entry name" value="FAD-bd_PCMH_sub2"/>
</dbReference>
<dbReference type="Pfam" id="PF01565">
    <property type="entry name" value="FAD_binding_4"/>
    <property type="match status" value="1"/>
</dbReference>
<dbReference type="InterPro" id="IPR006094">
    <property type="entry name" value="Oxid_FAD_bind_N"/>
</dbReference>
<name>A0ABZ2KM36_9BACT</name>
<feature type="domain" description="FAD-binding PCMH-type" evidence="1">
    <location>
        <begin position="9"/>
        <end position="181"/>
    </location>
</feature>
<sequence length="445" mass="48872">MGSPANGQSTLSGWGRVPVPGHEQLSENLEAATRGAVLCRGLGRSYGDSSLPANASDKVVATRLANRILAFDPETGILRAEAGLCLADLNRLFIPRGYFTPVTPGTKFVTVGGMVASDVHGKNHHIEGCFGAHVRSLRMRLASDDIVTCSETENPDLFYATIGGMGLLGHILEVEFKMHRISSPWIWMESERVGDIDEFIAALGHAAPRWPMTVGWIDCLIRGASLGRGILMAGRWATPEEAKAEPPPLPRNKTLPFEFPNWAINSLTVQAFNFAYYWKHMDHRGSGVVGTEPFFYPLDAVLHWNRVYGARGFTQYQCVLPRAAGPRAVREFMELMTKLGGASPLCVIKDCGPEGKGLLSFPLEGTSIAIDMAISADTQRIVDRLNEFVIAAGGRIYLTKDGFTRAEHFAAMEPRLPKFLAAREKWDPKRRLRSAQSHRLFGDPA</sequence>
<dbReference type="EMBL" id="CP089982">
    <property type="protein sequence ID" value="WXA98034.1"/>
    <property type="molecule type" value="Genomic_DNA"/>
</dbReference>
<dbReference type="PANTHER" id="PTHR43762:SF1">
    <property type="entry name" value="D-ARABINONO-1,4-LACTONE OXIDASE"/>
    <property type="match status" value="1"/>
</dbReference>
<evidence type="ECO:0000313" key="2">
    <source>
        <dbReference type="EMBL" id="WXA98034.1"/>
    </source>
</evidence>
<dbReference type="PANTHER" id="PTHR43762">
    <property type="entry name" value="L-GULONOLACTONE OXIDASE"/>
    <property type="match status" value="1"/>
</dbReference>
<dbReference type="SUPFAM" id="SSF56176">
    <property type="entry name" value="FAD-binding/transporter-associated domain-like"/>
    <property type="match status" value="1"/>
</dbReference>
<dbReference type="InterPro" id="IPR016166">
    <property type="entry name" value="FAD-bd_PCMH"/>
</dbReference>
<dbReference type="InterPro" id="IPR036318">
    <property type="entry name" value="FAD-bd_PCMH-like_sf"/>
</dbReference>
<evidence type="ECO:0000259" key="1">
    <source>
        <dbReference type="PROSITE" id="PS51387"/>
    </source>
</evidence>
<reference evidence="2 3" key="1">
    <citation type="submission" date="2021-12" db="EMBL/GenBank/DDBJ databases">
        <title>Discovery of the Pendulisporaceae a myxobacterial family with distinct sporulation behavior and unique specialized metabolism.</title>
        <authorList>
            <person name="Garcia R."/>
            <person name="Popoff A."/>
            <person name="Bader C.D."/>
            <person name="Loehr J."/>
            <person name="Walesch S."/>
            <person name="Walt C."/>
            <person name="Boldt J."/>
            <person name="Bunk B."/>
            <person name="Haeckl F.J.F.P.J."/>
            <person name="Gunesch A.P."/>
            <person name="Birkelbach J."/>
            <person name="Nuebel U."/>
            <person name="Pietschmann T."/>
            <person name="Bach T."/>
            <person name="Mueller R."/>
        </authorList>
    </citation>
    <scope>NUCLEOTIDE SEQUENCE [LARGE SCALE GENOMIC DNA]</scope>
    <source>
        <strain evidence="2 3">MSr12523</strain>
    </source>
</reference>
<dbReference type="Gene3D" id="3.30.465.10">
    <property type="match status" value="1"/>
</dbReference>
<gene>
    <name evidence="2" type="ORF">LZC95_14480</name>
</gene>
<protein>
    <submittedName>
        <fullName evidence="2">FAD-binding oxidoreductase</fullName>
    </submittedName>
</protein>
<evidence type="ECO:0000313" key="3">
    <source>
        <dbReference type="Proteomes" id="UP001379533"/>
    </source>
</evidence>
<organism evidence="2 3">
    <name type="scientific">Pendulispora brunnea</name>
    <dbReference type="NCBI Taxonomy" id="2905690"/>
    <lineage>
        <taxon>Bacteria</taxon>
        <taxon>Pseudomonadati</taxon>
        <taxon>Myxococcota</taxon>
        <taxon>Myxococcia</taxon>
        <taxon>Myxococcales</taxon>
        <taxon>Sorangiineae</taxon>
        <taxon>Pendulisporaceae</taxon>
        <taxon>Pendulispora</taxon>
    </lineage>
</organism>
<keyword evidence="3" id="KW-1185">Reference proteome</keyword>
<dbReference type="RefSeq" id="WP_394848651.1">
    <property type="nucleotide sequence ID" value="NZ_CP089982.1"/>
</dbReference>
<accession>A0ABZ2KM36</accession>
<dbReference type="InterPro" id="IPR010031">
    <property type="entry name" value="FAD_lactone_oxidase-like"/>
</dbReference>